<name>A0A8H6BTM7_CANAX</name>
<dbReference type="EMBL" id="JABWAD010000060">
    <property type="protein sequence ID" value="KAF6063865.1"/>
    <property type="molecule type" value="Genomic_DNA"/>
</dbReference>
<protein>
    <recommendedName>
        <fullName evidence="3">MULE transposase domain-containing protein</fullName>
    </recommendedName>
</protein>
<proteinExistence type="predicted"/>
<reference evidence="1 2" key="1">
    <citation type="submission" date="2020-03" db="EMBL/GenBank/DDBJ databases">
        <title>FDA dAtabase for Regulatory Grade micrObial Sequences (FDA-ARGOS): Supporting development and validation of Infectious Disease Dx tests.</title>
        <authorList>
            <person name="Campos J."/>
            <person name="Goldberg B."/>
            <person name="Tallon L."/>
            <person name="Sadzewicz L."/>
            <person name="Vavikolanu K."/>
            <person name="Mehta A."/>
            <person name="Aluvathingal J."/>
            <person name="Nadendla S."/>
            <person name="Nandy P."/>
            <person name="Geyer C."/>
            <person name="Yan Y."/>
            <person name="Sichtig H."/>
        </authorList>
    </citation>
    <scope>NUCLEOTIDE SEQUENCE [LARGE SCALE GENOMIC DNA]</scope>
    <source>
        <strain evidence="1 2">FDAARGOS_656</strain>
    </source>
</reference>
<gene>
    <name evidence="1" type="ORF">FOB64_005465</name>
</gene>
<evidence type="ECO:0000313" key="2">
    <source>
        <dbReference type="Proteomes" id="UP000536275"/>
    </source>
</evidence>
<accession>A0A8H6BTM7</accession>
<comment type="caution">
    <text evidence="1">The sequence shown here is derived from an EMBL/GenBank/DDBJ whole genome shotgun (WGS) entry which is preliminary data.</text>
</comment>
<evidence type="ECO:0008006" key="3">
    <source>
        <dbReference type="Google" id="ProtNLM"/>
    </source>
</evidence>
<dbReference type="Proteomes" id="UP000536275">
    <property type="component" value="Unassembled WGS sequence"/>
</dbReference>
<sequence>MDDTLANIDSTVLRSTLDEALKIEELSVEDAMNSMIPDQTPEMNQLIEEEVPILIELAKENANFEFPVNERLNCLIQDFLKQPSIKKELINAHPHFIALLKHPHMDPNFCSRIFDEGYLNKHFDRKEFENNKDLLASNPGPTEPKPKNKKYSLETIEFVSYTETKKSTKDIVDQYDTAPLSIQLMTEAIPANTRIMKFFFPDSLPDNLRAKSISKDFTIDELKLFFKTTGKYFRWVKNAVKNYVYLSCEKGKKYYETKSKTKKTGCPATIRLQIKDGKIKMVLDHSLKFNCQLYHRIRQKLGIFTGRVSSKLEESLKEYQDILSQNGYVKFWSNLNENNDNSKPRTWGFAFATDYMLTKLQQYGNTIFIDSTSNIGKSDKITERVFLYTVMVLDTRIGQPVPIAWLLTHTQGSYPLYLLLHDLNTRHGLNPSLICIDCADIERKAIRAAFPNEKDHEVSYCFYHLHKALKGIINSYITLSRGKIDFDGLLQKGILTRDMIERKRHLQTMGDGKDYSSVSDFINSIIDITTGDIKVNPIKNLINNPDDQSPVERNVHDLAAIEEFLASDNLQNKKLELENQNLFPKQR</sequence>
<evidence type="ECO:0000313" key="1">
    <source>
        <dbReference type="EMBL" id="KAF6063865.1"/>
    </source>
</evidence>
<organism evidence="1 2">
    <name type="scientific">Candida albicans</name>
    <name type="common">Yeast</name>
    <dbReference type="NCBI Taxonomy" id="5476"/>
    <lineage>
        <taxon>Eukaryota</taxon>
        <taxon>Fungi</taxon>
        <taxon>Dikarya</taxon>
        <taxon>Ascomycota</taxon>
        <taxon>Saccharomycotina</taxon>
        <taxon>Pichiomycetes</taxon>
        <taxon>Debaryomycetaceae</taxon>
        <taxon>Candida/Lodderomyces clade</taxon>
        <taxon>Candida</taxon>
    </lineage>
</organism>
<dbReference type="AlphaFoldDB" id="A0A8H6BTM7"/>